<name>A0A135SAC1_9PEZI</name>
<feature type="region of interest" description="Disordered" evidence="1">
    <location>
        <begin position="1"/>
        <end position="80"/>
    </location>
</feature>
<dbReference type="OrthoDB" id="4839157at2759"/>
<reference evidence="2 3" key="1">
    <citation type="submission" date="2014-02" db="EMBL/GenBank/DDBJ databases">
        <title>The genome sequence of Colletotrichum salicis CBS 607.94.</title>
        <authorList>
            <person name="Baroncelli R."/>
            <person name="Thon M.R."/>
        </authorList>
    </citation>
    <scope>NUCLEOTIDE SEQUENCE [LARGE SCALE GENOMIC DNA]</scope>
    <source>
        <strain evidence="2 3">CBS 607.94</strain>
    </source>
</reference>
<feature type="compositionally biased region" description="Low complexity" evidence="1">
    <location>
        <begin position="1"/>
        <end position="14"/>
    </location>
</feature>
<evidence type="ECO:0000313" key="2">
    <source>
        <dbReference type="EMBL" id="KXH32866.1"/>
    </source>
</evidence>
<organism evidence="2 3">
    <name type="scientific">Colletotrichum salicis</name>
    <dbReference type="NCBI Taxonomy" id="1209931"/>
    <lineage>
        <taxon>Eukaryota</taxon>
        <taxon>Fungi</taxon>
        <taxon>Dikarya</taxon>
        <taxon>Ascomycota</taxon>
        <taxon>Pezizomycotina</taxon>
        <taxon>Sordariomycetes</taxon>
        <taxon>Hypocreomycetidae</taxon>
        <taxon>Glomerellales</taxon>
        <taxon>Glomerellaceae</taxon>
        <taxon>Colletotrichum</taxon>
        <taxon>Colletotrichum acutatum species complex</taxon>
    </lineage>
</organism>
<gene>
    <name evidence="2" type="ORF">CSAL01_09058</name>
</gene>
<evidence type="ECO:0000256" key="1">
    <source>
        <dbReference type="SAM" id="MobiDB-lite"/>
    </source>
</evidence>
<evidence type="ECO:0000313" key="3">
    <source>
        <dbReference type="Proteomes" id="UP000070121"/>
    </source>
</evidence>
<accession>A0A135SAC1</accession>
<keyword evidence="3" id="KW-1185">Reference proteome</keyword>
<proteinExistence type="predicted"/>
<dbReference type="EMBL" id="JFFI01002461">
    <property type="protein sequence ID" value="KXH32866.1"/>
    <property type="molecule type" value="Genomic_DNA"/>
</dbReference>
<comment type="caution">
    <text evidence="2">The sequence shown here is derived from an EMBL/GenBank/DDBJ whole genome shotgun (WGS) entry which is preliminary data.</text>
</comment>
<dbReference type="Proteomes" id="UP000070121">
    <property type="component" value="Unassembled WGS sequence"/>
</dbReference>
<feature type="compositionally biased region" description="Polar residues" evidence="1">
    <location>
        <begin position="15"/>
        <end position="34"/>
    </location>
</feature>
<protein>
    <submittedName>
        <fullName evidence="2">Uncharacterized protein</fullName>
    </submittedName>
</protein>
<dbReference type="AlphaFoldDB" id="A0A135SAC1"/>
<sequence>MWSPAERPSPESAPTKVNTSKMSSASDQPPSESTPIGEHSRATALPSPQVRHHSPCQPEPEVRRPIGQPPHHHPARSAYRDRPYIRASLVDAGVDVPAQFLRIGVRIVKDFGPGVAEFDNMAPKISTKANTNTRQSENESFKAGDMAVCYHFAIDVPDIILVKKLPLSTAKHSGYYVAGVEQAIPRDFVEYGLQMDDPVTVKNQFSTCTISTPIMATEKIVAVQLKEDWTKEKASLAFLFYLNIYPLREVKKDTMAWLHLDQKTDRRGTNEWAIITPLTMTINGPVHMFHGGHPQIAVPWQLLRIGLRVTKDWVSGKPEFDRVERLFGTTALLEGEMLTCEEMSNILPDLINVKEAFFNAETGFNILPSTSDFIHRDFVDFAYEKTDNCVNDRVAIKRSASEMA</sequence>